<sequence>MENASPSAPAFREPSFVVQQAIHNHLRDIAALLQPPIQCPGNTVLAVVKFPSDAGPARACDGSKWHDTEILMNHDKLVSLRSSKIQAMFSPRSQARIRRTLGFTTLPPGIEYVLDFTPPAEGAELADLTAALWLPRMVRLWFLAGHYLPDDVLIEAPDGTKIHEQLTGDRILADKASGACLVLGHDDCCKHPYCLMDNAQWEVDSTTPGIFEDSRDSDDRHIPEFRKVDDYCPIRHRVSIIRILHAINGRDLLLNSATRMWTIAQTAIHLEVPQIVVDPVMQWLIAPPNTKFAEISPERAFQLAHALQIPGVLITTFKILVSELAVDLKAPVPSPVRPAHTWIGRPRDDYGDFPSDPVDYAARAFVDRVTGCVDMLLSDNVFDRIPGDLQEWRRLMRLKAPIHQQGTAQLRDAFDLLVEALTAAFHRSFRRAMDDKMPDGRLARLIEAERAHYLPAAGRTPIQDLYQSLSRDQRIMTPFFWRILKDQSDYQSHEYGTHKGRSIKQLLAEFYRLLRLELLSSTCNLVIPGLDRTRITHTQSLLGEGIDFNQSYFWKEVSLEVSRFCDSMILPRGEAQIPLVLSDHLLLTFADDELRFLPIWAEGLDDGTGGVFQDTIPAAEMGPSEPGPGYHTGYTVATDATTTLGGGPSTFAPSDLGLDNLETQSVTIARSVDAQQSITTGRGHNIILAAGSAMGESDAFSANEEEYTDAMYAQPAAHQALGQALASYVENDGESTNASFTVDGDSVAEAAPDQQGAAAGRDNGNNSDFDFDMMDDIEGDFDLSDAESDITLSGAD</sequence>
<name>A0AAN6YD73_9PEZI</name>
<feature type="region of interest" description="Disordered" evidence="1">
    <location>
        <begin position="751"/>
        <end position="796"/>
    </location>
</feature>
<organism evidence="2 3">
    <name type="scientific">Rhypophila decipiens</name>
    <dbReference type="NCBI Taxonomy" id="261697"/>
    <lineage>
        <taxon>Eukaryota</taxon>
        <taxon>Fungi</taxon>
        <taxon>Dikarya</taxon>
        <taxon>Ascomycota</taxon>
        <taxon>Pezizomycotina</taxon>
        <taxon>Sordariomycetes</taxon>
        <taxon>Sordariomycetidae</taxon>
        <taxon>Sordariales</taxon>
        <taxon>Naviculisporaceae</taxon>
        <taxon>Rhypophila</taxon>
    </lineage>
</organism>
<comment type="caution">
    <text evidence="2">The sequence shown here is derived from an EMBL/GenBank/DDBJ whole genome shotgun (WGS) entry which is preliminary data.</text>
</comment>
<reference evidence="2" key="2">
    <citation type="submission" date="2023-05" db="EMBL/GenBank/DDBJ databases">
        <authorList>
            <consortium name="Lawrence Berkeley National Laboratory"/>
            <person name="Steindorff A."/>
            <person name="Hensen N."/>
            <person name="Bonometti L."/>
            <person name="Westerberg I."/>
            <person name="Brannstrom I.O."/>
            <person name="Guillou S."/>
            <person name="Cros-Aarteil S."/>
            <person name="Calhoun S."/>
            <person name="Haridas S."/>
            <person name="Kuo A."/>
            <person name="Mondo S."/>
            <person name="Pangilinan J."/>
            <person name="Riley R."/>
            <person name="Labutti K."/>
            <person name="Andreopoulos B."/>
            <person name="Lipzen A."/>
            <person name="Chen C."/>
            <person name="Yanf M."/>
            <person name="Daum C."/>
            <person name="Ng V."/>
            <person name="Clum A."/>
            <person name="Ohm R."/>
            <person name="Martin F."/>
            <person name="Silar P."/>
            <person name="Natvig D."/>
            <person name="Lalanne C."/>
            <person name="Gautier V."/>
            <person name="Ament-Velasquez S.L."/>
            <person name="Kruys A."/>
            <person name="Hutchinson M.I."/>
            <person name="Powell A.J."/>
            <person name="Barry K."/>
            <person name="Miller A.N."/>
            <person name="Grigoriev I.V."/>
            <person name="Debuchy R."/>
            <person name="Gladieux P."/>
            <person name="Thoren M.H."/>
            <person name="Johannesson H."/>
        </authorList>
    </citation>
    <scope>NUCLEOTIDE SEQUENCE</scope>
    <source>
        <strain evidence="2">PSN293</strain>
    </source>
</reference>
<feature type="compositionally biased region" description="Low complexity" evidence="1">
    <location>
        <begin position="751"/>
        <end position="768"/>
    </location>
</feature>
<reference evidence="2" key="1">
    <citation type="journal article" date="2023" name="Mol. Phylogenet. Evol.">
        <title>Genome-scale phylogeny and comparative genomics of the fungal order Sordariales.</title>
        <authorList>
            <person name="Hensen N."/>
            <person name="Bonometti L."/>
            <person name="Westerberg I."/>
            <person name="Brannstrom I.O."/>
            <person name="Guillou S."/>
            <person name="Cros-Aarteil S."/>
            <person name="Calhoun S."/>
            <person name="Haridas S."/>
            <person name="Kuo A."/>
            <person name="Mondo S."/>
            <person name="Pangilinan J."/>
            <person name="Riley R."/>
            <person name="LaButti K."/>
            <person name="Andreopoulos B."/>
            <person name="Lipzen A."/>
            <person name="Chen C."/>
            <person name="Yan M."/>
            <person name="Daum C."/>
            <person name="Ng V."/>
            <person name="Clum A."/>
            <person name="Steindorff A."/>
            <person name="Ohm R.A."/>
            <person name="Martin F."/>
            <person name="Silar P."/>
            <person name="Natvig D.O."/>
            <person name="Lalanne C."/>
            <person name="Gautier V."/>
            <person name="Ament-Velasquez S.L."/>
            <person name="Kruys A."/>
            <person name="Hutchinson M.I."/>
            <person name="Powell A.J."/>
            <person name="Barry K."/>
            <person name="Miller A.N."/>
            <person name="Grigoriev I.V."/>
            <person name="Debuchy R."/>
            <person name="Gladieux P."/>
            <person name="Hiltunen Thoren M."/>
            <person name="Johannesson H."/>
        </authorList>
    </citation>
    <scope>NUCLEOTIDE SEQUENCE</scope>
    <source>
        <strain evidence="2">PSN293</strain>
    </source>
</reference>
<evidence type="ECO:0000256" key="1">
    <source>
        <dbReference type="SAM" id="MobiDB-lite"/>
    </source>
</evidence>
<feature type="compositionally biased region" description="Acidic residues" evidence="1">
    <location>
        <begin position="769"/>
        <end position="788"/>
    </location>
</feature>
<protein>
    <submittedName>
        <fullName evidence="2">Uncharacterized protein</fullName>
    </submittedName>
</protein>
<evidence type="ECO:0000313" key="3">
    <source>
        <dbReference type="Proteomes" id="UP001301769"/>
    </source>
</evidence>
<gene>
    <name evidence="2" type="ORF">QBC37DRAFT_281271</name>
</gene>
<keyword evidence="3" id="KW-1185">Reference proteome</keyword>
<dbReference type="Proteomes" id="UP001301769">
    <property type="component" value="Unassembled WGS sequence"/>
</dbReference>
<dbReference type="AlphaFoldDB" id="A0AAN6YD73"/>
<proteinExistence type="predicted"/>
<accession>A0AAN6YD73</accession>
<dbReference type="EMBL" id="MU858077">
    <property type="protein sequence ID" value="KAK4215705.1"/>
    <property type="molecule type" value="Genomic_DNA"/>
</dbReference>
<evidence type="ECO:0000313" key="2">
    <source>
        <dbReference type="EMBL" id="KAK4215705.1"/>
    </source>
</evidence>